<evidence type="ECO:0000256" key="1">
    <source>
        <dbReference type="SAM" id="MobiDB-lite"/>
    </source>
</evidence>
<feature type="region of interest" description="Disordered" evidence="1">
    <location>
        <begin position="175"/>
        <end position="203"/>
    </location>
</feature>
<evidence type="ECO:0000313" key="5">
    <source>
        <dbReference type="Proteomes" id="UP000663870"/>
    </source>
</evidence>
<name>A0A813NB46_9BILA</name>
<reference evidence="2" key="1">
    <citation type="submission" date="2021-02" db="EMBL/GenBank/DDBJ databases">
        <authorList>
            <person name="Nowell W R."/>
        </authorList>
    </citation>
    <scope>NUCLEOTIDE SEQUENCE</scope>
</reference>
<dbReference type="Proteomes" id="UP000663854">
    <property type="component" value="Unassembled WGS sequence"/>
</dbReference>
<evidence type="ECO:0000313" key="2">
    <source>
        <dbReference type="EMBL" id="CAF0737045.1"/>
    </source>
</evidence>
<comment type="caution">
    <text evidence="2">The sequence shown here is derived from an EMBL/GenBank/DDBJ whole genome shotgun (WGS) entry which is preliminary data.</text>
</comment>
<evidence type="ECO:0000313" key="3">
    <source>
        <dbReference type="EMBL" id="CAF1135597.1"/>
    </source>
</evidence>
<evidence type="ECO:0000313" key="4">
    <source>
        <dbReference type="Proteomes" id="UP000663854"/>
    </source>
</evidence>
<sequence length="1359" mass="150073">MEKSPFELTFNYNDKQIINQNFTIKTELYHDIHLPINCKNNRYRLCLVELSLQIQSDIISINFWCQPPAFSFENFNQFPKFHTCILPMVNATEQPSITMIINSYDIGKLIPLATANFTNSPQYNVEKKSKTPIFIFNNENITKETLLSRNVRYLMTENDDAIESELDEPDCIMETTNQTNGISNQDDPLSKDDEPDETAAPVDFASDIIPEDDRSQPIGEYDDSLAVNCTAGGPIYGHPNIEWIRVANASYFTIDQRINRNADPDSDGIDFPKMDTYILQIRMIPYIFLQYVSVPSSNVILLYVVVHYDSGRRYNAYQSKVEQSPVVENFLAKEPTRFFEVYLNATDDGLPPSDVTLDIGYCIAPKHKHPIIVDSDSSFDSFTGTIDVDTYANIPDNSGSISPYTINKPSISTDTLVPSQNLLDTVDVNINVGSDGNVGQELVNNDRGPMIMDNTGPVTQSVIIDGGRIPSINYEAQKPADVRIPSDALVGTVDVSIIDPSASTDNRIPSSPLIGTIDINEIVGRQPGSFGSMPSPNKPVPFSRTPGQCFDQILIIGGSHITMIRSRNPTHQIVGPEINFGGTGYTFSSPSDTYEFEIHFAQPFTMKYVFIPYSANVESFKVEASHAGMLGVFTSTNTKDGLVVDGFPTMLVSMLVITIIHTTDGYLPSHITLNIGVCNPIYSPSNEGNETPEMIDCTPQLRLLGNPKQVTRVDIKTPTIHIKPNNLINPNQDGMDFPTTEEYIIDIVLSKTMSMDSITLNPLSNVDSFKIQCHNSHGYYLEIKSIIGWKTINGLANTQANLIRIILLGTEDGNPPNHISIKIAACVPTGLPKIMRSPFKHELITKRRKPSKYNINRFNIPEDQLTMTYTEQQIPISEELFQPDIVQSPTSVELTANVDIQPIQDSAMGTLSSPILEQPPTSIAYLPLINSQSQFIQNQIPERNIQAQTDIVVETIRQPIIQTQSSPVIMWTPIFTASNVNQPLQSQQFIEKPLPSPALPLSPPNLIVQISPSPTIIGTRIFDQSSSSDAEIPVVIEQQQPIVSSQVPSAVIETIFSPIQLVPQEIVRIQPSPAMHAPIVDTSASISIIEQPSVANIRRPVPLLQQQQQQPMVAPPAPTAVISNIFSPIQSIPQTIVLTQPSPIIDASTVNVSATIQFIEKPIIYQPSPIEIPQTNIIQQPIPAISSSMSSPVIIRTIFSEIQPPPEETVLRLPSPAIDTPRIPAPAYDTLSSPHITGQMTVQVIEHTYSSRIIPSPSSAVSSSYAQPIEQQPVFERTLPSGMIPSISIEIQAPRIHMMPSPIIPPPIIETDATMVPSSIPSSRISTEMCSCQCPISGLVPIVYNNRQQSCTIGTIRKR</sequence>
<feature type="compositionally biased region" description="Polar residues" evidence="1">
    <location>
        <begin position="175"/>
        <end position="187"/>
    </location>
</feature>
<dbReference type="Proteomes" id="UP000663870">
    <property type="component" value="Unassembled WGS sequence"/>
</dbReference>
<dbReference type="EMBL" id="CAJNOH010000007">
    <property type="protein sequence ID" value="CAF0737045.1"/>
    <property type="molecule type" value="Genomic_DNA"/>
</dbReference>
<keyword evidence="5" id="KW-1185">Reference proteome</keyword>
<proteinExistence type="predicted"/>
<protein>
    <submittedName>
        <fullName evidence="2">Uncharacterized protein</fullName>
    </submittedName>
</protein>
<accession>A0A813NB46</accession>
<dbReference type="EMBL" id="CAJNOL010000606">
    <property type="protein sequence ID" value="CAF1135597.1"/>
    <property type="molecule type" value="Genomic_DNA"/>
</dbReference>
<gene>
    <name evidence="3" type="ORF">JXQ802_LOCUS20936</name>
    <name evidence="2" type="ORF">PYM288_LOCUS1320</name>
</gene>
<organism evidence="2 4">
    <name type="scientific">Rotaria sordida</name>
    <dbReference type="NCBI Taxonomy" id="392033"/>
    <lineage>
        <taxon>Eukaryota</taxon>
        <taxon>Metazoa</taxon>
        <taxon>Spiralia</taxon>
        <taxon>Gnathifera</taxon>
        <taxon>Rotifera</taxon>
        <taxon>Eurotatoria</taxon>
        <taxon>Bdelloidea</taxon>
        <taxon>Philodinida</taxon>
        <taxon>Philodinidae</taxon>
        <taxon>Rotaria</taxon>
    </lineage>
</organism>